<dbReference type="STRING" id="4577.C0P9E5"/>
<dbReference type="SMR" id="C0P9E5"/>
<dbReference type="EMBL" id="CM000781">
    <property type="protein sequence ID" value="AQK73167.1"/>
    <property type="molecule type" value="Genomic_DNA"/>
</dbReference>
<dbReference type="OMA" id="ERNGACH"/>
<evidence type="ECO:0000313" key="5">
    <source>
        <dbReference type="Proteomes" id="UP000007305"/>
    </source>
</evidence>
<reference evidence="2" key="1">
    <citation type="journal article" date="2009" name="PLoS Genet.">
        <title>Sequencing, mapping, and analysis of 27,455 maize full-length cDNAs.</title>
        <authorList>
            <person name="Soderlund C."/>
            <person name="Descour A."/>
            <person name="Kudrna D."/>
            <person name="Bomhoff M."/>
            <person name="Boyd L."/>
            <person name="Currie J."/>
            <person name="Angelova A."/>
            <person name="Collura K."/>
            <person name="Wissotski M."/>
            <person name="Ashley E."/>
            <person name="Morrow D."/>
            <person name="Fernandes J."/>
            <person name="Walbot V."/>
            <person name="Yu Y."/>
        </authorList>
    </citation>
    <scope>NUCLEOTIDE SEQUENCE</scope>
    <source>
        <strain evidence="2">B73</strain>
    </source>
</reference>
<dbReference type="PANTHER" id="PTHR12771:SF20">
    <property type="entry name" value="ELMO_CED-12 FAMILY PROTEIN"/>
    <property type="match status" value="1"/>
</dbReference>
<dbReference type="EMBL" id="BT064914">
    <property type="protein sequence ID" value="ACN30790.1"/>
    <property type="molecule type" value="mRNA"/>
</dbReference>
<dbReference type="Proteomes" id="UP000007305">
    <property type="component" value="Chromosome 5"/>
</dbReference>
<dbReference type="PROSITE" id="PS51335">
    <property type="entry name" value="ELMO"/>
    <property type="match status" value="1"/>
</dbReference>
<evidence type="ECO:0000259" key="1">
    <source>
        <dbReference type="PROSITE" id="PS51335"/>
    </source>
</evidence>
<protein>
    <submittedName>
        <fullName evidence="3">ELMO/CED-12 family protein</fullName>
    </submittedName>
</protein>
<dbReference type="GeneID" id="100274345"/>
<dbReference type="ExpressionAtlas" id="C0P9E5">
    <property type="expression patterns" value="baseline and differential"/>
</dbReference>
<dbReference type="PANTHER" id="PTHR12771">
    <property type="entry name" value="ENGULFMENT AND CELL MOTILITY"/>
    <property type="match status" value="1"/>
</dbReference>
<sequence>MDGSAGSFVAVRRLSGSDRAAAFHHSSSGASPRLASDLDSSSFVFLHSGCCCSRLTPRDDAYGYGLCCPYAVAAAEVVTGSTAWIGRGLSCVCAQRRDSDARLSFDLTPVQEECLQRLQNRIEVQYDSANREHQEALQSLWCASFPGTELRGLISEQWKEMGWQGKDPSTDFRGGGFISLENLLYFARNYPKSFQELLRKQNGDRAIWEYPFAVAGVNITFMLIQMLDLQSVKPRSLFGAVFLKLLSENDQAFDILYCITFKLMDQQWLDMHATYMDFNTVMKSTRRQLERELLIEDIQRIEDMPSYRLLAR</sequence>
<reference evidence="3" key="3">
    <citation type="submission" date="2015-12" db="EMBL/GenBank/DDBJ databases">
        <title>Update maize B73 reference genome by single molecule sequencing technologies.</title>
        <authorList>
            <consortium name="Maize Genome Sequencing Project"/>
            <person name="Ware D."/>
        </authorList>
    </citation>
    <scope>NUCLEOTIDE SEQUENCE</scope>
    <source>
        <tissue evidence="3">Seedling</tissue>
    </source>
</reference>
<dbReference type="Gramene" id="Zm00001eb249130_T003">
    <property type="protein sequence ID" value="Zm00001eb249130_P003"/>
    <property type="gene ID" value="Zm00001eb249130"/>
</dbReference>
<dbReference type="HOGENOM" id="CLU_054125_0_0_1"/>
<dbReference type="FunCoup" id="C0P9E5">
    <property type="interactions" value="2075"/>
</dbReference>
<dbReference type="InterPro" id="IPR006816">
    <property type="entry name" value="ELMO_dom"/>
</dbReference>
<dbReference type="OrthoDB" id="67155at2759"/>
<reference evidence="4" key="4">
    <citation type="submission" date="2019-07" db="EMBL/GenBank/DDBJ databases">
        <authorList>
            <person name="Seetharam A."/>
            <person name="Woodhouse M."/>
            <person name="Cannon E."/>
        </authorList>
    </citation>
    <scope>NUCLEOTIDE SEQUENCE [LARGE SCALE GENOMIC DNA]</scope>
    <source>
        <strain evidence="4">cv. B73</strain>
    </source>
</reference>
<dbReference type="InterPro" id="IPR050868">
    <property type="entry name" value="ELMO_domain-containing"/>
</dbReference>
<accession>C0P9E5</accession>
<dbReference type="AlphaFoldDB" id="C0P9E5"/>
<dbReference type="PaxDb" id="4577-GRMZM2G031952_P01"/>
<proteinExistence type="evidence at transcript level"/>
<evidence type="ECO:0000313" key="3">
    <source>
        <dbReference type="EMBL" id="AQK73167.1"/>
    </source>
</evidence>
<dbReference type="Pfam" id="PF04727">
    <property type="entry name" value="ELMO_CED12"/>
    <property type="match status" value="1"/>
</dbReference>
<reference evidence="5" key="2">
    <citation type="journal article" date="2009" name="Science">
        <title>The B73 maize genome: complexity, diversity, and dynamics.</title>
        <authorList>
            <person name="Schnable P.S."/>
            <person name="Ware D."/>
            <person name="Fulton R.S."/>
            <person name="Stein J.C."/>
            <person name="Wei F."/>
            <person name="Pasternak S."/>
            <person name="Liang C."/>
            <person name="Zhang J."/>
            <person name="Fulton L."/>
            <person name="Graves T.A."/>
            <person name="Minx P."/>
            <person name="Reily A.D."/>
            <person name="Courtney L."/>
            <person name="Kruchowski S.S."/>
            <person name="Tomlinson C."/>
            <person name="Strong C."/>
            <person name="Delehaunty K."/>
            <person name="Fronick C."/>
            <person name="Courtney B."/>
            <person name="Rock S.M."/>
            <person name="Belter E."/>
            <person name="Du F."/>
            <person name="Kim K."/>
            <person name="Abbott R.M."/>
            <person name="Cotton M."/>
            <person name="Levy A."/>
            <person name="Marchetto P."/>
            <person name="Ochoa K."/>
            <person name="Jackson S.M."/>
            <person name="Gillam B."/>
            <person name="Chen W."/>
            <person name="Yan L."/>
            <person name="Higginbotham J."/>
            <person name="Cardenas M."/>
            <person name="Waligorski J."/>
            <person name="Applebaum E."/>
            <person name="Phelps L."/>
            <person name="Falcone J."/>
            <person name="Kanchi K."/>
            <person name="Thane T."/>
            <person name="Scimone A."/>
            <person name="Thane N."/>
            <person name="Henke J."/>
            <person name="Wang T."/>
            <person name="Ruppert J."/>
            <person name="Shah N."/>
            <person name="Rotter K."/>
            <person name="Hodges J."/>
            <person name="Ingenthron E."/>
            <person name="Cordes M."/>
            <person name="Kohlberg S."/>
            <person name="Sgro J."/>
            <person name="Delgado B."/>
            <person name="Mead K."/>
            <person name="Chinwalla A."/>
            <person name="Leonard S."/>
            <person name="Crouse K."/>
            <person name="Collura K."/>
            <person name="Kudrna D."/>
            <person name="Currie J."/>
            <person name="He R."/>
            <person name="Angelova A."/>
            <person name="Rajasekar S."/>
            <person name="Mueller T."/>
            <person name="Lomeli R."/>
            <person name="Scara G."/>
            <person name="Ko A."/>
            <person name="Delaney K."/>
            <person name="Wissotski M."/>
            <person name="Lopez G."/>
            <person name="Campos D."/>
            <person name="Braidotti M."/>
            <person name="Ashley E."/>
            <person name="Golser W."/>
            <person name="Kim H."/>
            <person name="Lee S."/>
            <person name="Lin J."/>
            <person name="Dujmic Z."/>
            <person name="Kim W."/>
            <person name="Talag J."/>
            <person name="Zuccolo A."/>
            <person name="Fan C."/>
            <person name="Sebastian A."/>
            <person name="Kramer M."/>
            <person name="Spiegel L."/>
            <person name="Nascimento L."/>
            <person name="Zutavern T."/>
            <person name="Miller B."/>
            <person name="Ambroise C."/>
            <person name="Muller S."/>
            <person name="Spooner W."/>
            <person name="Narechania A."/>
            <person name="Ren L."/>
            <person name="Wei S."/>
            <person name="Kumari S."/>
            <person name="Faga B."/>
            <person name="Levy M.J."/>
            <person name="McMahan L."/>
            <person name="Van Buren P."/>
            <person name="Vaughn M.W."/>
            <person name="Ying K."/>
            <person name="Yeh C.-T."/>
            <person name="Emrich S.J."/>
            <person name="Jia Y."/>
            <person name="Kalyanaraman A."/>
            <person name="Hsia A.-P."/>
            <person name="Barbazuk W.B."/>
            <person name="Baucom R.S."/>
            <person name="Brutnell T.P."/>
            <person name="Carpita N.C."/>
            <person name="Chaparro C."/>
            <person name="Chia J.-M."/>
            <person name="Deragon J.-M."/>
            <person name="Estill J.C."/>
            <person name="Fu Y."/>
            <person name="Jeddeloh J.A."/>
            <person name="Han Y."/>
            <person name="Lee H."/>
            <person name="Li P."/>
            <person name="Lisch D.R."/>
            <person name="Liu S."/>
            <person name="Liu Z."/>
            <person name="Nagel D.H."/>
            <person name="McCann M.C."/>
            <person name="SanMiguel P."/>
            <person name="Myers A.M."/>
            <person name="Nettleton D."/>
            <person name="Nguyen J."/>
            <person name="Penning B.W."/>
            <person name="Ponnala L."/>
            <person name="Schneider K.L."/>
            <person name="Schwartz D.C."/>
            <person name="Sharma A."/>
            <person name="Soderlund C."/>
            <person name="Springer N.M."/>
            <person name="Sun Q."/>
            <person name="Wang H."/>
            <person name="Waterman M."/>
            <person name="Westerman R."/>
            <person name="Wolfgruber T.K."/>
            <person name="Yang L."/>
            <person name="Yu Y."/>
            <person name="Zhang L."/>
            <person name="Zhou S."/>
            <person name="Zhu Q."/>
            <person name="Bennetzen J.L."/>
            <person name="Dawe R.K."/>
            <person name="Jiang J."/>
            <person name="Jiang N."/>
            <person name="Presting G.G."/>
            <person name="Wessler S.R."/>
            <person name="Aluru S."/>
            <person name="Martienssen R.A."/>
            <person name="Clifton S.W."/>
            <person name="McCombie W.R."/>
            <person name="Wing R.A."/>
            <person name="Wilson R.K."/>
        </authorList>
    </citation>
    <scope>NUCLEOTIDE SEQUENCE [LARGE SCALE GENOMIC DNA]</scope>
    <source>
        <strain evidence="5">cv. B73</strain>
    </source>
</reference>
<organism evidence="2">
    <name type="scientific">Zea mays</name>
    <name type="common">Maize</name>
    <dbReference type="NCBI Taxonomy" id="4577"/>
    <lineage>
        <taxon>Eukaryota</taxon>
        <taxon>Viridiplantae</taxon>
        <taxon>Streptophyta</taxon>
        <taxon>Embryophyta</taxon>
        <taxon>Tracheophyta</taxon>
        <taxon>Spermatophyta</taxon>
        <taxon>Magnoliopsida</taxon>
        <taxon>Liliopsida</taxon>
        <taxon>Poales</taxon>
        <taxon>Poaceae</taxon>
        <taxon>PACMAD clade</taxon>
        <taxon>Panicoideae</taxon>
        <taxon>Andropogonodae</taxon>
        <taxon>Andropogoneae</taxon>
        <taxon>Tripsacinae</taxon>
        <taxon>Zea</taxon>
    </lineage>
</organism>
<evidence type="ECO:0000313" key="4">
    <source>
        <dbReference type="EnsemblPlants" id="Zm00001eb249130_P003"/>
    </source>
</evidence>
<keyword evidence="5" id="KW-1185">Reference proteome</keyword>
<evidence type="ECO:0000313" key="2">
    <source>
        <dbReference type="EMBL" id="ACN30790.1"/>
    </source>
</evidence>
<dbReference type="EnsemblPlants" id="Zm00001eb249130_T003">
    <property type="protein sequence ID" value="Zm00001eb249130_P003"/>
    <property type="gene ID" value="Zm00001eb249130"/>
</dbReference>
<reference evidence="4" key="5">
    <citation type="submission" date="2021-05" db="UniProtKB">
        <authorList>
            <consortium name="EnsemblPlants"/>
        </authorList>
    </citation>
    <scope>IDENTIFICATION</scope>
    <source>
        <strain evidence="4">cv. B73</strain>
    </source>
</reference>
<name>C0P9E5_MAIZE</name>
<dbReference type="RefSeq" id="XP_008681555.1">
    <property type="nucleotide sequence ID" value="XM_008683333.4"/>
</dbReference>
<dbReference type="eggNOG" id="KOG2998">
    <property type="taxonomic scope" value="Eukaryota"/>
</dbReference>
<feature type="domain" description="ELMO" evidence="1">
    <location>
        <begin position="132"/>
        <end position="293"/>
    </location>
</feature>
<gene>
    <name evidence="4" type="primary">LOC100274345</name>
    <name evidence="3" type="ORF">ZEAMMB73_Zm00001d017445</name>
</gene>